<dbReference type="PANTHER" id="PTHR34985">
    <property type="entry name" value="SLR0554 PROTEIN"/>
    <property type="match status" value="1"/>
</dbReference>
<dbReference type="PANTHER" id="PTHR34985:SF1">
    <property type="entry name" value="SLR0554 PROTEIN"/>
    <property type="match status" value="1"/>
</dbReference>
<dbReference type="Pfam" id="PF12990">
    <property type="entry name" value="DUF3874"/>
    <property type="match status" value="1"/>
</dbReference>
<feature type="domain" description="Virulence-associated protein E-like" evidence="1">
    <location>
        <begin position="336"/>
        <end position="495"/>
    </location>
</feature>
<dbReference type="Proteomes" id="UP000017831">
    <property type="component" value="Unassembled WGS sequence"/>
</dbReference>
<evidence type="ECO:0000313" key="3">
    <source>
        <dbReference type="EMBL" id="EOA55063.1"/>
    </source>
</evidence>
<evidence type="ECO:0000259" key="2">
    <source>
        <dbReference type="Pfam" id="PF12990"/>
    </source>
</evidence>
<dbReference type="InterPro" id="IPR024450">
    <property type="entry name" value="DUF3874"/>
</dbReference>
<evidence type="ECO:0000313" key="4">
    <source>
        <dbReference type="Proteomes" id="UP000017831"/>
    </source>
</evidence>
<dbReference type="PATRIC" id="fig|1121098.3.peg.1907"/>
<evidence type="ECO:0000259" key="1">
    <source>
        <dbReference type="Pfam" id="PF05272"/>
    </source>
</evidence>
<name>U6RIP3_9BACT</name>
<dbReference type="STRING" id="1121098.HMPREF1534_01879"/>
<dbReference type="SUPFAM" id="SSF52540">
    <property type="entry name" value="P-loop containing nucleoside triphosphate hydrolases"/>
    <property type="match status" value="1"/>
</dbReference>
<dbReference type="eggNOG" id="COG5545">
    <property type="taxonomic scope" value="Bacteria"/>
</dbReference>
<organism evidence="3 4">
    <name type="scientific">Phocaeicola massiliensis B84634 = Timone 84634 = DSM 17679 = JCM 13223</name>
    <dbReference type="NCBI Taxonomy" id="1121098"/>
    <lineage>
        <taxon>Bacteria</taxon>
        <taxon>Pseudomonadati</taxon>
        <taxon>Bacteroidota</taxon>
        <taxon>Bacteroidia</taxon>
        <taxon>Bacteroidales</taxon>
        <taxon>Bacteroidaceae</taxon>
        <taxon>Phocaeicola</taxon>
    </lineage>
</organism>
<protein>
    <submittedName>
        <fullName evidence="3">Uncharacterized protein</fullName>
    </submittedName>
</protein>
<dbReference type="InterPro" id="IPR027417">
    <property type="entry name" value="P-loop_NTPase"/>
</dbReference>
<dbReference type="EMBL" id="AQHY01000022">
    <property type="protein sequence ID" value="EOA55063.1"/>
    <property type="molecule type" value="Genomic_DNA"/>
</dbReference>
<comment type="caution">
    <text evidence="3">The sequence shown here is derived from an EMBL/GenBank/DDBJ whole genome shotgun (WGS) entry which is preliminary data.</text>
</comment>
<keyword evidence="4" id="KW-1185">Reference proteome</keyword>
<dbReference type="AlphaFoldDB" id="U6RIP3"/>
<proteinExistence type="predicted"/>
<gene>
    <name evidence="3" type="ORF">HMPREF1534_01879</name>
</gene>
<feature type="domain" description="DUF3874" evidence="2">
    <location>
        <begin position="502"/>
        <end position="572"/>
    </location>
</feature>
<reference evidence="3 4" key="1">
    <citation type="submission" date="2013-04" db="EMBL/GenBank/DDBJ databases">
        <title>The Genome Sequence of Bacteroides massiliensis DSM 17679.</title>
        <authorList>
            <consortium name="The Broad Institute Genomics Platform"/>
            <person name="Earl A."/>
            <person name="Ward D."/>
            <person name="Feldgarden M."/>
            <person name="Gevers D."/>
            <person name="Martens E."/>
            <person name="Fenner L."/>
            <person name="Roux V."/>
            <person name="Mallet M.N."/>
            <person name="Raoult D."/>
            <person name="Walker B."/>
            <person name="Young S."/>
            <person name="Zeng Q."/>
            <person name="Gargeya S."/>
            <person name="Fitzgerald M."/>
            <person name="Haas B."/>
            <person name="Abouelleil A."/>
            <person name="Allen A.W."/>
            <person name="Alvarado L."/>
            <person name="Arachchi H.M."/>
            <person name="Berlin A.M."/>
            <person name="Chapman S.B."/>
            <person name="Gainer-Dewar J."/>
            <person name="Goldberg J."/>
            <person name="Griggs A."/>
            <person name="Gujja S."/>
            <person name="Hansen M."/>
            <person name="Howarth C."/>
            <person name="Imamovic A."/>
            <person name="Ireland A."/>
            <person name="Larimer J."/>
            <person name="McCowan C."/>
            <person name="Murphy C."/>
            <person name="Pearson M."/>
            <person name="Poon T.W."/>
            <person name="Priest M."/>
            <person name="Roberts A."/>
            <person name="Saif S."/>
            <person name="Shea T."/>
            <person name="Sisk P."/>
            <person name="Sykes S."/>
            <person name="Wortman J."/>
            <person name="Nusbaum C."/>
            <person name="Birren B."/>
        </authorList>
    </citation>
    <scope>NUCLEOTIDE SEQUENCE [LARGE SCALE GENOMIC DNA]</scope>
    <source>
        <strain evidence="4">B84634 / Timone 84634 / DSM 17679 / JCM 13223</strain>
    </source>
</reference>
<dbReference type="InterPro" id="IPR007936">
    <property type="entry name" value="VapE-like_dom"/>
</dbReference>
<dbReference type="Pfam" id="PF05272">
    <property type="entry name" value="VapE-like_dom"/>
    <property type="match status" value="1"/>
</dbReference>
<dbReference type="GeneID" id="60062157"/>
<accession>U6RIP3</accession>
<dbReference type="OrthoDB" id="9801888at2"/>
<sequence>MNVFATLKTVFFGSKFLSTPVPSDGTPRRDLVSALNGLMPLCRTIPGVHLAVDIREGRVALVVDWTPRTDGNALAGTYHYIVSDEDGVKEVVESQVLPAENGKGNLSESRNEAPGCPAVLIEKTEEESAPSGSARKEAGLEFSKDIEKKIGVISSEGNRKEAAPVSSKEEVKKAKSCSLMQEVTAFLTSRYRFRFNVLTEETEVANNIPDTHLRYTKVDERWMNTLSMEAIETGIDCWDRDIQRFVRSRRISEYHPFTAYFEQLPEWDGTDRVSALARRVSDNPVWVNGFHRWMLGLSAQWMQFRPDTNCANRANNANSANNTSSINRANSVAPLLVSSRQGLGKSTFCRLLMPDALKAYYTESYDLSSPASAEAKLAAYGLINLDEFDKLSASKMPLLKNLMQASALNIRKAYKRSASALPRIASFIGTSNREDLLVDRTGSRRFLCVSLEHAIDCTTPVEHEQLYAQLKAELLSGERSWFNKEEEQAIQQHNALFYKHIPEEEVFRLCFRFATQEDHPQEVLTLSATQLFERMKSAHPSVMRGMTAYSLSRILPQLGERVHTAKGNVYRVVACDNSMALVTIE</sequence>
<dbReference type="HOGENOM" id="CLU_024375_0_0_10"/>
<dbReference type="RefSeq" id="WP_005940066.1">
    <property type="nucleotide sequence ID" value="NZ_KB890353.1"/>
</dbReference>